<proteinExistence type="predicted"/>
<sequence>MSTLDELKHVWATGAPGPAGGQRVEPAQLLAITKARGARQVNRAMHYFWASLMLQLIVYGLLSHVFIRFWGGLGVQALCLGGALLYLPFTIVLLRQFKRIARASPARRAGGASLRAGIQQQYDGLRAFYRFKRGYEYLLIPLSTALGVWLVFRLYVPGGVPQHPTGALLTYLLALLASGWAIQRENRLHFEQPLRQLQDLLAEFSH</sequence>
<feature type="transmembrane region" description="Helical" evidence="1">
    <location>
        <begin position="162"/>
        <end position="182"/>
    </location>
</feature>
<protein>
    <submittedName>
        <fullName evidence="2">Uncharacterized protein</fullName>
    </submittedName>
</protein>
<comment type="caution">
    <text evidence="2">The sequence shown here is derived from an EMBL/GenBank/DDBJ whole genome shotgun (WGS) entry which is preliminary data.</text>
</comment>
<dbReference type="EMBL" id="SRKZ01000008">
    <property type="protein sequence ID" value="TGD77677.1"/>
    <property type="molecule type" value="Genomic_DNA"/>
</dbReference>
<dbReference type="AlphaFoldDB" id="A0A4Z0ME96"/>
<name>A0A4Z0ME96_9BACT</name>
<organism evidence="2 3">
    <name type="scientific">Hymenobacter wooponensis</name>
    <dbReference type="NCBI Taxonomy" id="1525360"/>
    <lineage>
        <taxon>Bacteria</taxon>
        <taxon>Pseudomonadati</taxon>
        <taxon>Bacteroidota</taxon>
        <taxon>Cytophagia</taxon>
        <taxon>Cytophagales</taxon>
        <taxon>Hymenobacteraceae</taxon>
        <taxon>Hymenobacter</taxon>
    </lineage>
</organism>
<evidence type="ECO:0000313" key="2">
    <source>
        <dbReference type="EMBL" id="TGD77677.1"/>
    </source>
</evidence>
<reference evidence="2 3" key="1">
    <citation type="submission" date="2019-04" db="EMBL/GenBank/DDBJ databases">
        <authorList>
            <person name="Feng G."/>
            <person name="Zhang J."/>
            <person name="Zhu H."/>
        </authorList>
    </citation>
    <scope>NUCLEOTIDE SEQUENCE [LARGE SCALE GENOMIC DNA]</scope>
    <source>
        <strain evidence="2 3">JCM 19491</strain>
    </source>
</reference>
<keyword evidence="1" id="KW-0472">Membrane</keyword>
<keyword evidence="1" id="KW-0812">Transmembrane</keyword>
<feature type="transmembrane region" description="Helical" evidence="1">
    <location>
        <begin position="46"/>
        <end position="67"/>
    </location>
</feature>
<accession>A0A4Z0ME96</accession>
<dbReference type="RefSeq" id="WP_135532863.1">
    <property type="nucleotide sequence ID" value="NZ_SRKZ01000008.1"/>
</dbReference>
<evidence type="ECO:0000256" key="1">
    <source>
        <dbReference type="SAM" id="Phobius"/>
    </source>
</evidence>
<dbReference type="OrthoDB" id="876192at2"/>
<feature type="transmembrane region" description="Helical" evidence="1">
    <location>
        <begin position="135"/>
        <end position="156"/>
    </location>
</feature>
<gene>
    <name evidence="2" type="ORF">EU557_23180</name>
</gene>
<dbReference type="Proteomes" id="UP000298284">
    <property type="component" value="Unassembled WGS sequence"/>
</dbReference>
<keyword evidence="3" id="KW-1185">Reference proteome</keyword>
<feature type="transmembrane region" description="Helical" evidence="1">
    <location>
        <begin position="73"/>
        <end position="94"/>
    </location>
</feature>
<keyword evidence="1" id="KW-1133">Transmembrane helix</keyword>
<evidence type="ECO:0000313" key="3">
    <source>
        <dbReference type="Proteomes" id="UP000298284"/>
    </source>
</evidence>